<keyword evidence="3" id="KW-0143">Chaperone</keyword>
<evidence type="ECO:0000256" key="3">
    <source>
        <dbReference type="ARBA" id="ARBA00023186"/>
    </source>
</evidence>
<organism evidence="6">
    <name type="scientific">human gut metagenome</name>
    <dbReference type="NCBI Taxonomy" id="408170"/>
    <lineage>
        <taxon>unclassified sequences</taxon>
        <taxon>metagenomes</taxon>
        <taxon>organismal metagenomes</taxon>
    </lineage>
</organism>
<dbReference type="EMBL" id="AJWZ01010884">
    <property type="protein sequence ID" value="EKC47184.1"/>
    <property type="molecule type" value="Genomic_DNA"/>
</dbReference>
<dbReference type="Pfam" id="PF10431">
    <property type="entry name" value="ClpB_D2-small"/>
    <property type="match status" value="1"/>
</dbReference>
<accession>K1RV57</accession>
<proteinExistence type="predicted"/>
<keyword evidence="1" id="KW-0547">Nucleotide-binding</keyword>
<dbReference type="GO" id="GO:0005524">
    <property type="term" value="F:ATP binding"/>
    <property type="evidence" value="ECO:0007669"/>
    <property type="project" value="UniProtKB-KW"/>
</dbReference>
<dbReference type="InterPro" id="IPR003959">
    <property type="entry name" value="ATPase_AAA_core"/>
</dbReference>
<keyword evidence="2" id="KW-0067">ATP-binding</keyword>
<feature type="domain" description="Clp ATPase C-terminal" evidence="5">
    <location>
        <begin position="207"/>
        <end position="273"/>
    </location>
</feature>
<sequence length="273" mass="30549">MEDILHKRVIGQDEAVEKVSEAILRSRAGIANPDQPIGSFLFLGPTGVGKTELAKALAEALFDDEHSMVRIDMSEYMEKFSVSRLIGAPPGYVGYEEGGQLTEAVRRKPYSVVLLDEVEKAHPDVFNILLQILDDGRITDSQGRTVDFKNTIIILTSNLGSSYILDGINDKGEISEEAKNEVNKLLKTQFRPEFLNRLDEIVFYKPLRKDEISGIVDLMLGELKKRLADKEVGFAITDAAKDYVIDNGFDPNYGARPLKRFIQRKIETLIAES</sequence>
<protein>
    <submittedName>
        <fullName evidence="6">Chaperone protein clpB 1</fullName>
    </submittedName>
</protein>
<gene>
    <name evidence="6" type="ORF">OBE_15832</name>
</gene>
<dbReference type="InterPro" id="IPR003593">
    <property type="entry name" value="AAA+_ATPase"/>
</dbReference>
<dbReference type="Gene3D" id="1.10.8.60">
    <property type="match status" value="1"/>
</dbReference>
<name>K1RV57_9ZZZZ</name>
<dbReference type="PROSITE" id="PS00871">
    <property type="entry name" value="CLPAB_2"/>
    <property type="match status" value="1"/>
</dbReference>
<dbReference type="PRINTS" id="PR00300">
    <property type="entry name" value="CLPPROTEASEA"/>
</dbReference>
<feature type="domain" description="AAA+ ATPase" evidence="4">
    <location>
        <begin position="36"/>
        <end position="208"/>
    </location>
</feature>
<dbReference type="Pfam" id="PF07724">
    <property type="entry name" value="AAA_2"/>
    <property type="match status" value="1"/>
</dbReference>
<dbReference type="SUPFAM" id="SSF52540">
    <property type="entry name" value="P-loop containing nucleoside triphosphate hydrolases"/>
    <property type="match status" value="1"/>
</dbReference>
<dbReference type="SMART" id="SM00382">
    <property type="entry name" value="AAA"/>
    <property type="match status" value="1"/>
</dbReference>
<dbReference type="InterPro" id="IPR027417">
    <property type="entry name" value="P-loop_NTPase"/>
</dbReference>
<dbReference type="InterPro" id="IPR028299">
    <property type="entry name" value="ClpA/B_CS2"/>
</dbReference>
<evidence type="ECO:0000313" key="6">
    <source>
        <dbReference type="EMBL" id="EKC47184.1"/>
    </source>
</evidence>
<dbReference type="SMART" id="SM01086">
    <property type="entry name" value="ClpB_D2-small"/>
    <property type="match status" value="1"/>
</dbReference>
<dbReference type="CDD" id="cd19499">
    <property type="entry name" value="RecA-like_ClpB_Hsp104-like"/>
    <property type="match status" value="1"/>
</dbReference>
<dbReference type="GO" id="GO:0034605">
    <property type="term" value="P:cellular response to heat"/>
    <property type="evidence" value="ECO:0007669"/>
    <property type="project" value="TreeGrafter"/>
</dbReference>
<reference evidence="6" key="1">
    <citation type="journal article" date="2013" name="Environ. Microbiol.">
        <title>Microbiota from the distal guts of lean and obese adolescents exhibit partial functional redundancy besides clear differences in community structure.</title>
        <authorList>
            <person name="Ferrer M."/>
            <person name="Ruiz A."/>
            <person name="Lanza F."/>
            <person name="Haange S.B."/>
            <person name="Oberbach A."/>
            <person name="Till H."/>
            <person name="Bargiela R."/>
            <person name="Campoy C."/>
            <person name="Segura M.T."/>
            <person name="Richter M."/>
            <person name="von Bergen M."/>
            <person name="Seifert J."/>
            <person name="Suarez A."/>
        </authorList>
    </citation>
    <scope>NUCLEOTIDE SEQUENCE</scope>
</reference>
<dbReference type="InterPro" id="IPR050130">
    <property type="entry name" value="ClpA_ClpB"/>
</dbReference>
<dbReference type="PANTHER" id="PTHR11638">
    <property type="entry name" value="ATP-DEPENDENT CLP PROTEASE"/>
    <property type="match status" value="1"/>
</dbReference>
<dbReference type="PANTHER" id="PTHR11638:SF18">
    <property type="entry name" value="HEAT SHOCK PROTEIN 104"/>
    <property type="match status" value="1"/>
</dbReference>
<dbReference type="InterPro" id="IPR001270">
    <property type="entry name" value="ClpA/B"/>
</dbReference>
<dbReference type="Gene3D" id="3.40.50.300">
    <property type="entry name" value="P-loop containing nucleotide triphosphate hydrolases"/>
    <property type="match status" value="1"/>
</dbReference>
<dbReference type="AlphaFoldDB" id="K1RV57"/>
<evidence type="ECO:0000259" key="5">
    <source>
        <dbReference type="SMART" id="SM01086"/>
    </source>
</evidence>
<evidence type="ECO:0000256" key="2">
    <source>
        <dbReference type="ARBA" id="ARBA00022840"/>
    </source>
</evidence>
<evidence type="ECO:0000256" key="1">
    <source>
        <dbReference type="ARBA" id="ARBA00022741"/>
    </source>
</evidence>
<comment type="caution">
    <text evidence="6">The sequence shown here is derived from an EMBL/GenBank/DDBJ whole genome shotgun (WGS) entry which is preliminary data.</text>
</comment>
<dbReference type="GO" id="GO:0016887">
    <property type="term" value="F:ATP hydrolysis activity"/>
    <property type="evidence" value="ECO:0007669"/>
    <property type="project" value="InterPro"/>
</dbReference>
<evidence type="ECO:0000259" key="4">
    <source>
        <dbReference type="SMART" id="SM00382"/>
    </source>
</evidence>
<dbReference type="GO" id="GO:0005737">
    <property type="term" value="C:cytoplasm"/>
    <property type="evidence" value="ECO:0007669"/>
    <property type="project" value="TreeGrafter"/>
</dbReference>
<dbReference type="FunFam" id="3.40.50.300:FF:000025">
    <property type="entry name" value="ATP-dependent Clp protease subunit"/>
    <property type="match status" value="1"/>
</dbReference>
<dbReference type="InterPro" id="IPR019489">
    <property type="entry name" value="Clp_ATPase_C"/>
</dbReference>